<dbReference type="Pfam" id="PF22778">
    <property type="entry name" value="VCPO_2nd"/>
    <property type="match status" value="1"/>
</dbReference>
<dbReference type="AlphaFoldDB" id="A0A2V3J2U3"/>
<dbReference type="PANTHER" id="PTHR34599">
    <property type="entry name" value="PEROXIDASE-RELATED"/>
    <property type="match status" value="1"/>
</dbReference>
<dbReference type="InterPro" id="IPR016119">
    <property type="entry name" value="Br/Cl_peroxidase_C"/>
</dbReference>
<dbReference type="GO" id="GO:0004601">
    <property type="term" value="F:peroxidase activity"/>
    <property type="evidence" value="ECO:0007669"/>
    <property type="project" value="InterPro"/>
</dbReference>
<organism evidence="2 3">
    <name type="scientific">Gracilariopsis chorda</name>
    <dbReference type="NCBI Taxonomy" id="448386"/>
    <lineage>
        <taxon>Eukaryota</taxon>
        <taxon>Rhodophyta</taxon>
        <taxon>Florideophyceae</taxon>
        <taxon>Rhodymeniophycidae</taxon>
        <taxon>Gracilariales</taxon>
        <taxon>Gracilariaceae</taxon>
        <taxon>Gracilariopsis</taxon>
    </lineage>
</organism>
<reference evidence="2 3" key="1">
    <citation type="journal article" date="2018" name="Mol. Biol. Evol.">
        <title>Analysis of the draft genome of the red seaweed Gracilariopsis chorda provides insights into genome size evolution in Rhodophyta.</title>
        <authorList>
            <person name="Lee J."/>
            <person name="Yang E.C."/>
            <person name="Graf L."/>
            <person name="Yang J.H."/>
            <person name="Qiu H."/>
            <person name="Zel Zion U."/>
            <person name="Chan C.X."/>
            <person name="Stephens T.G."/>
            <person name="Weber A.P.M."/>
            <person name="Boo G.H."/>
            <person name="Boo S.M."/>
            <person name="Kim K.M."/>
            <person name="Shin Y."/>
            <person name="Jung M."/>
            <person name="Lee S.J."/>
            <person name="Yim H.S."/>
            <person name="Lee J.H."/>
            <person name="Bhattacharya D."/>
            <person name="Yoon H.S."/>
        </authorList>
    </citation>
    <scope>NUCLEOTIDE SEQUENCE [LARGE SCALE GENOMIC DNA]</scope>
    <source>
        <strain evidence="2 3">SKKU-2015</strain>
        <tissue evidence="2">Whole body</tissue>
    </source>
</reference>
<dbReference type="InterPro" id="IPR052559">
    <property type="entry name" value="V-haloperoxidase"/>
</dbReference>
<dbReference type="Proteomes" id="UP000247409">
    <property type="component" value="Unassembled WGS sequence"/>
</dbReference>
<protein>
    <recommendedName>
        <fullName evidence="1">Vanadium-dependent haloperoxidase NapH1-like second helical-bundle domain-containing protein</fullName>
    </recommendedName>
</protein>
<feature type="domain" description="Vanadium-dependent haloperoxidase NapH1-like second helical-bundle" evidence="1">
    <location>
        <begin position="61"/>
        <end position="227"/>
    </location>
</feature>
<evidence type="ECO:0000313" key="3">
    <source>
        <dbReference type="Proteomes" id="UP000247409"/>
    </source>
</evidence>
<evidence type="ECO:0000313" key="2">
    <source>
        <dbReference type="EMBL" id="PXF48728.1"/>
    </source>
</evidence>
<dbReference type="InterPro" id="IPR055161">
    <property type="entry name" value="NapH1-like_2nd"/>
</dbReference>
<proteinExistence type="predicted"/>
<dbReference type="InterPro" id="IPR036938">
    <property type="entry name" value="PAP2/HPO_sf"/>
</dbReference>
<name>A0A2V3J2U3_9FLOR</name>
<dbReference type="SUPFAM" id="SSF48317">
    <property type="entry name" value="Acid phosphatase/Vanadium-dependent haloperoxidase"/>
    <property type="match status" value="1"/>
</dbReference>
<dbReference type="OrthoDB" id="10262915at2759"/>
<gene>
    <name evidence="2" type="ORF">BWQ96_01580</name>
</gene>
<dbReference type="PANTHER" id="PTHR34599:SF2">
    <property type="entry name" value="TRAF-TYPE DOMAIN-CONTAINING PROTEIN"/>
    <property type="match status" value="1"/>
</dbReference>
<keyword evidence="3" id="KW-1185">Reference proteome</keyword>
<evidence type="ECO:0000259" key="1">
    <source>
        <dbReference type="Pfam" id="PF22778"/>
    </source>
</evidence>
<comment type="caution">
    <text evidence="2">The sequence shown here is derived from an EMBL/GenBank/DDBJ whole genome shotgun (WGS) entry which is preliminary data.</text>
</comment>
<sequence>MHELLDGFLSVSRNLTKQQVTSARFWDNKFRSLSLIQVYTGTAWGLNDFEVTRVGLGDIISQYDAILVAWKEKRLHDLTRLTTMIRSFFAGKNISAYVNEIESPGVVLGDEYEPVLRVMPHSEFPSGSTLICTAFFEHQEMFAKTRPGGDIVLPVRFPIFPNITLFPLDGPAFVDLPSFKGAAEQCSISRLWAGVHFRPSVEAAQKLGIGIVKRAFEFVGKLVAGKVPEECTHCIKF</sequence>
<dbReference type="Gene3D" id="1.10.606.10">
    <property type="entry name" value="Vanadium-containing Chloroperoxidase, domain 2"/>
    <property type="match status" value="1"/>
</dbReference>
<dbReference type="EMBL" id="NBIV01000012">
    <property type="protein sequence ID" value="PXF48728.1"/>
    <property type="molecule type" value="Genomic_DNA"/>
</dbReference>
<accession>A0A2V3J2U3</accession>